<proteinExistence type="predicted"/>
<evidence type="ECO:0000313" key="3">
    <source>
        <dbReference type="Proteomes" id="UP000663920"/>
    </source>
</evidence>
<dbReference type="SUPFAM" id="SSF48317">
    <property type="entry name" value="Acid phosphatase/Vanadium-dependent haloperoxidase"/>
    <property type="match status" value="1"/>
</dbReference>
<accession>A0A975H7F1</accession>
<organism evidence="2 3">
    <name type="scientific">Polaribacter cellanae</name>
    <dbReference type="NCBI Taxonomy" id="2818493"/>
    <lineage>
        <taxon>Bacteria</taxon>
        <taxon>Pseudomonadati</taxon>
        <taxon>Bacteroidota</taxon>
        <taxon>Flavobacteriia</taxon>
        <taxon>Flavobacteriales</taxon>
        <taxon>Flavobacteriaceae</taxon>
    </lineage>
</organism>
<feature type="domain" description="Phosphatidic acid phosphatase type 2/haloperoxidase" evidence="1">
    <location>
        <begin position="29"/>
        <end position="116"/>
    </location>
</feature>
<gene>
    <name evidence="2" type="ORF">J3359_03745</name>
</gene>
<dbReference type="RefSeq" id="WP_208079412.1">
    <property type="nucleotide sequence ID" value="NZ_CP071869.1"/>
</dbReference>
<dbReference type="KEGG" id="pcea:J3359_03745"/>
<name>A0A975H7F1_9FLAO</name>
<dbReference type="InterPro" id="IPR036938">
    <property type="entry name" value="PAP2/HPO_sf"/>
</dbReference>
<dbReference type="Pfam" id="PF01569">
    <property type="entry name" value="PAP2"/>
    <property type="match status" value="1"/>
</dbReference>
<dbReference type="AlphaFoldDB" id="A0A975H7F1"/>
<evidence type="ECO:0000259" key="1">
    <source>
        <dbReference type="Pfam" id="PF01569"/>
    </source>
</evidence>
<protein>
    <submittedName>
        <fullName evidence="2">Phosphatase PAP2 family protein</fullName>
    </submittedName>
</protein>
<reference evidence="2 3" key="1">
    <citation type="submission" date="2021-03" db="EMBL/GenBank/DDBJ databases">
        <title>Complete genome of Polaribacter_sp.SM13.</title>
        <authorList>
            <person name="Jeong S.W."/>
            <person name="Bae J.W."/>
        </authorList>
    </citation>
    <scope>NUCLEOTIDE SEQUENCE [LARGE SCALE GENOMIC DNA]</scope>
    <source>
        <strain evidence="2 3">SM13</strain>
    </source>
</reference>
<sequence length="137" mass="15771">MHCLLLQQVYLTEADLILIKKCAFRTTKKYYSHKIFYSGHVATATTATFFSSKVYQDFIPDSHAIPYVYAEATILPAAVSYFRMQAGQHFLTDVMLGYTLGALAGYYISELHKKKNESISFQPIIEQNFYDTSFLFY</sequence>
<dbReference type="CDD" id="cd01610">
    <property type="entry name" value="PAP2_like"/>
    <property type="match status" value="1"/>
</dbReference>
<keyword evidence="3" id="KW-1185">Reference proteome</keyword>
<evidence type="ECO:0000313" key="2">
    <source>
        <dbReference type="EMBL" id="QTE23402.1"/>
    </source>
</evidence>
<dbReference type="EMBL" id="CP071869">
    <property type="protein sequence ID" value="QTE23402.1"/>
    <property type="molecule type" value="Genomic_DNA"/>
</dbReference>
<dbReference type="Gene3D" id="1.20.144.10">
    <property type="entry name" value="Phosphatidic acid phosphatase type 2/haloperoxidase"/>
    <property type="match status" value="1"/>
</dbReference>
<dbReference type="Proteomes" id="UP000663920">
    <property type="component" value="Chromosome"/>
</dbReference>
<dbReference type="InterPro" id="IPR000326">
    <property type="entry name" value="PAP2/HPO"/>
</dbReference>